<feature type="transmembrane region" description="Helical" evidence="1">
    <location>
        <begin position="30"/>
        <end position="50"/>
    </location>
</feature>
<reference evidence="2 3" key="2">
    <citation type="submission" date="2017-10" db="EMBL/GenBank/DDBJ databases">
        <title>Extensive intraspecific genome diversity in a model arbuscular mycorrhizal fungus.</title>
        <authorList>
            <person name="Chen E.C.H."/>
            <person name="Morin E."/>
            <person name="Baudet D."/>
            <person name="Noel J."/>
            <person name="Ndikumana S."/>
            <person name="Charron P."/>
            <person name="St-Onge C."/>
            <person name="Giorgi J."/>
            <person name="Grigoriev I.V."/>
            <person name="Roux C."/>
            <person name="Martin F.M."/>
            <person name="Corradi N."/>
        </authorList>
    </citation>
    <scope>NUCLEOTIDE SEQUENCE [LARGE SCALE GENOMIC DNA]</scope>
    <source>
        <strain evidence="2 3">C2</strain>
    </source>
</reference>
<dbReference type="Proteomes" id="UP000233469">
    <property type="component" value="Unassembled WGS sequence"/>
</dbReference>
<evidence type="ECO:0000313" key="2">
    <source>
        <dbReference type="EMBL" id="PKK76739.1"/>
    </source>
</evidence>
<dbReference type="AlphaFoldDB" id="A0A2N1NS88"/>
<dbReference type="EMBL" id="LLXL01000166">
    <property type="protein sequence ID" value="PKK76739.1"/>
    <property type="molecule type" value="Genomic_DNA"/>
</dbReference>
<evidence type="ECO:0000313" key="3">
    <source>
        <dbReference type="Proteomes" id="UP000233469"/>
    </source>
</evidence>
<proteinExistence type="predicted"/>
<protein>
    <submittedName>
        <fullName evidence="2">Uncharacterized protein</fullName>
    </submittedName>
</protein>
<organism evidence="2 3">
    <name type="scientific">Rhizophagus irregularis</name>
    <dbReference type="NCBI Taxonomy" id="588596"/>
    <lineage>
        <taxon>Eukaryota</taxon>
        <taxon>Fungi</taxon>
        <taxon>Fungi incertae sedis</taxon>
        <taxon>Mucoromycota</taxon>
        <taxon>Glomeromycotina</taxon>
        <taxon>Glomeromycetes</taxon>
        <taxon>Glomerales</taxon>
        <taxon>Glomeraceae</taxon>
        <taxon>Rhizophagus</taxon>
    </lineage>
</organism>
<evidence type="ECO:0000256" key="1">
    <source>
        <dbReference type="SAM" id="Phobius"/>
    </source>
</evidence>
<accession>A0A2N1NS88</accession>
<keyword evidence="1" id="KW-1133">Transmembrane helix</keyword>
<gene>
    <name evidence="2" type="ORF">RhiirC2_733528</name>
</gene>
<comment type="caution">
    <text evidence="2">The sequence shown here is derived from an EMBL/GenBank/DDBJ whole genome shotgun (WGS) entry which is preliminary data.</text>
</comment>
<keyword evidence="1" id="KW-0472">Membrane</keyword>
<feature type="transmembrane region" description="Helical" evidence="1">
    <location>
        <begin position="6"/>
        <end position="23"/>
    </location>
</feature>
<reference evidence="2 3" key="1">
    <citation type="submission" date="2016-04" db="EMBL/GenBank/DDBJ databases">
        <title>Genome analyses suggest a sexual origin of heterokaryosis in a supposedly ancient asexual fungus.</title>
        <authorList>
            <person name="Ropars J."/>
            <person name="Sedzielewska K."/>
            <person name="Noel J."/>
            <person name="Charron P."/>
            <person name="Farinelli L."/>
            <person name="Marton T."/>
            <person name="Kruger M."/>
            <person name="Pelin A."/>
            <person name="Brachmann A."/>
            <person name="Corradi N."/>
        </authorList>
    </citation>
    <scope>NUCLEOTIDE SEQUENCE [LARGE SCALE GENOMIC DNA]</scope>
    <source>
        <strain evidence="2 3">C2</strain>
    </source>
</reference>
<name>A0A2N1NS88_9GLOM</name>
<sequence>MPDDSIPSFTLLIMNPLVVIVMMKQFLHSYVFLFMVILRLLRMIILRIIIVGDRL</sequence>
<keyword evidence="1" id="KW-0812">Transmembrane</keyword>